<evidence type="ECO:0000256" key="1">
    <source>
        <dbReference type="ARBA" id="ARBA00022500"/>
    </source>
</evidence>
<dbReference type="Proteomes" id="UP001591681">
    <property type="component" value="Unassembled WGS sequence"/>
</dbReference>
<evidence type="ECO:0000313" key="7">
    <source>
        <dbReference type="EMBL" id="KAL2091984.1"/>
    </source>
</evidence>
<dbReference type="SMART" id="SM00199">
    <property type="entry name" value="SCY"/>
    <property type="match status" value="1"/>
</dbReference>
<keyword evidence="3 5" id="KW-0732">Signal</keyword>
<keyword evidence="4" id="KW-1015">Disulfide bond</keyword>
<organism evidence="7 8">
    <name type="scientific">Coilia grayii</name>
    <name type="common">Gray's grenadier anchovy</name>
    <dbReference type="NCBI Taxonomy" id="363190"/>
    <lineage>
        <taxon>Eukaryota</taxon>
        <taxon>Metazoa</taxon>
        <taxon>Chordata</taxon>
        <taxon>Craniata</taxon>
        <taxon>Vertebrata</taxon>
        <taxon>Euteleostomi</taxon>
        <taxon>Actinopterygii</taxon>
        <taxon>Neopterygii</taxon>
        <taxon>Teleostei</taxon>
        <taxon>Clupei</taxon>
        <taxon>Clupeiformes</taxon>
        <taxon>Clupeoidei</taxon>
        <taxon>Engraulidae</taxon>
        <taxon>Coilinae</taxon>
        <taxon>Coilia</taxon>
    </lineage>
</organism>
<dbReference type="PANTHER" id="PTHR12015">
    <property type="entry name" value="SMALL INDUCIBLE CYTOKINE A"/>
    <property type="match status" value="1"/>
</dbReference>
<dbReference type="GO" id="GO:0005615">
    <property type="term" value="C:extracellular space"/>
    <property type="evidence" value="ECO:0007669"/>
    <property type="project" value="UniProtKB-KW"/>
</dbReference>
<name>A0ABD1JYM5_9TELE</name>
<dbReference type="SUPFAM" id="SSF54117">
    <property type="entry name" value="Interleukin 8-like chemokines"/>
    <property type="match status" value="1"/>
</dbReference>
<comment type="caution">
    <text evidence="7">The sequence shown here is derived from an EMBL/GenBank/DDBJ whole genome shotgun (WGS) entry which is preliminary data.</text>
</comment>
<evidence type="ECO:0000256" key="3">
    <source>
        <dbReference type="ARBA" id="ARBA00022729"/>
    </source>
</evidence>
<dbReference type="InterPro" id="IPR001811">
    <property type="entry name" value="Chemokine_IL8-like_dom"/>
</dbReference>
<keyword evidence="8" id="KW-1185">Reference proteome</keyword>
<protein>
    <recommendedName>
        <fullName evidence="6">Chemokine interleukin-8-like domain-containing protein</fullName>
    </recommendedName>
</protein>
<feature type="chain" id="PRO_5044860575" description="Chemokine interleukin-8-like domain-containing protein" evidence="5">
    <location>
        <begin position="22"/>
        <end position="100"/>
    </location>
</feature>
<sequence>MTNITVTLLLLLLMAALIVNGVPMNTSQRCSCKGTVKLVRCPNISGVRVYPSSPFCDRTEIVVKRRMGHMVCLDPTSRQAKRILSSNVSPHHWSSVQCRS</sequence>
<dbReference type="AlphaFoldDB" id="A0ABD1JYM5"/>
<proteinExistence type="predicted"/>
<feature type="domain" description="Chemokine interleukin-8-like" evidence="6">
    <location>
        <begin position="27"/>
        <end position="87"/>
    </location>
</feature>
<dbReference type="Gene3D" id="2.40.50.40">
    <property type="match status" value="1"/>
</dbReference>
<dbReference type="EMBL" id="JBHFQA010000010">
    <property type="protein sequence ID" value="KAL2091984.1"/>
    <property type="molecule type" value="Genomic_DNA"/>
</dbReference>
<evidence type="ECO:0000259" key="6">
    <source>
        <dbReference type="SMART" id="SM00199"/>
    </source>
</evidence>
<accession>A0ABD1JYM5</accession>
<evidence type="ECO:0000256" key="5">
    <source>
        <dbReference type="SAM" id="SignalP"/>
    </source>
</evidence>
<evidence type="ECO:0000256" key="2">
    <source>
        <dbReference type="ARBA" id="ARBA00022514"/>
    </source>
</evidence>
<dbReference type="GO" id="GO:0006935">
    <property type="term" value="P:chemotaxis"/>
    <property type="evidence" value="ECO:0007669"/>
    <property type="project" value="UniProtKB-KW"/>
</dbReference>
<dbReference type="PRINTS" id="PR00436">
    <property type="entry name" value="INTERLEUKIN8"/>
</dbReference>
<dbReference type="GO" id="GO:0005125">
    <property type="term" value="F:cytokine activity"/>
    <property type="evidence" value="ECO:0007669"/>
    <property type="project" value="UniProtKB-KW"/>
</dbReference>
<keyword evidence="1" id="KW-0145">Chemotaxis</keyword>
<dbReference type="PANTHER" id="PTHR12015:SF191">
    <property type="entry name" value="C-X-C MOTIF CHEMOKINE 11"/>
    <property type="match status" value="1"/>
</dbReference>
<reference evidence="7 8" key="1">
    <citation type="submission" date="2024-09" db="EMBL/GenBank/DDBJ databases">
        <title>A chromosome-level genome assembly of Gray's grenadier anchovy, Coilia grayii.</title>
        <authorList>
            <person name="Fu Z."/>
        </authorList>
    </citation>
    <scope>NUCLEOTIDE SEQUENCE [LARGE SCALE GENOMIC DNA]</scope>
    <source>
        <strain evidence="7">G4</strain>
        <tissue evidence="7">Muscle</tissue>
    </source>
</reference>
<dbReference type="PRINTS" id="PR00437">
    <property type="entry name" value="SMALLCYTKCXC"/>
</dbReference>
<keyword evidence="2" id="KW-0202">Cytokine</keyword>
<gene>
    <name evidence="7" type="ORF">ACEWY4_011782</name>
</gene>
<dbReference type="Pfam" id="PF00048">
    <property type="entry name" value="IL8"/>
    <property type="match status" value="1"/>
</dbReference>
<dbReference type="InterPro" id="IPR039809">
    <property type="entry name" value="Chemokine_b/g/d"/>
</dbReference>
<dbReference type="InterPro" id="IPR001089">
    <property type="entry name" value="Chemokine_CXC"/>
</dbReference>
<evidence type="ECO:0000256" key="4">
    <source>
        <dbReference type="ARBA" id="ARBA00023157"/>
    </source>
</evidence>
<feature type="signal peptide" evidence="5">
    <location>
        <begin position="1"/>
        <end position="21"/>
    </location>
</feature>
<dbReference type="InterPro" id="IPR036048">
    <property type="entry name" value="Interleukin_8-like_sf"/>
</dbReference>
<evidence type="ECO:0000313" key="8">
    <source>
        <dbReference type="Proteomes" id="UP001591681"/>
    </source>
</evidence>